<dbReference type="Pfam" id="PF13307">
    <property type="entry name" value="Helicase_C_2"/>
    <property type="match status" value="1"/>
</dbReference>
<evidence type="ECO:0000259" key="11">
    <source>
        <dbReference type="PROSITE" id="PS51193"/>
    </source>
</evidence>
<keyword evidence="14" id="KW-1185">Reference proteome</keyword>
<dbReference type="CDD" id="cd17920">
    <property type="entry name" value="DEXHc_RecQ"/>
    <property type="match status" value="1"/>
</dbReference>
<dbReference type="GO" id="GO:0004527">
    <property type="term" value="F:exonuclease activity"/>
    <property type="evidence" value="ECO:0007669"/>
    <property type="project" value="UniProtKB-ARBA"/>
</dbReference>
<evidence type="ECO:0000256" key="3">
    <source>
        <dbReference type="ARBA" id="ARBA00022801"/>
    </source>
</evidence>
<dbReference type="SUPFAM" id="SSF53098">
    <property type="entry name" value="Ribonuclease H-like"/>
    <property type="match status" value="1"/>
</dbReference>
<keyword evidence="6" id="KW-0413">Isomerase</keyword>
<dbReference type="PROSITE" id="PS51192">
    <property type="entry name" value="HELICASE_ATP_BIND_1"/>
    <property type="match status" value="1"/>
</dbReference>
<organism evidence="13 14">
    <name type="scientific">Micromonospora sediminimaris</name>
    <dbReference type="NCBI Taxonomy" id="547162"/>
    <lineage>
        <taxon>Bacteria</taxon>
        <taxon>Bacillati</taxon>
        <taxon>Actinomycetota</taxon>
        <taxon>Actinomycetes</taxon>
        <taxon>Micromonosporales</taxon>
        <taxon>Micromonosporaceae</taxon>
        <taxon>Micromonospora</taxon>
    </lineage>
</organism>
<evidence type="ECO:0000256" key="9">
    <source>
        <dbReference type="SAM" id="MobiDB-lite"/>
    </source>
</evidence>
<dbReference type="GO" id="GO:0016818">
    <property type="term" value="F:hydrolase activity, acting on acid anhydrides, in phosphorus-containing anhydrides"/>
    <property type="evidence" value="ECO:0007669"/>
    <property type="project" value="InterPro"/>
</dbReference>
<dbReference type="GO" id="GO:0005737">
    <property type="term" value="C:cytoplasm"/>
    <property type="evidence" value="ECO:0007669"/>
    <property type="project" value="TreeGrafter"/>
</dbReference>
<comment type="caution">
    <text evidence="13">The sequence shown here is derived from an EMBL/GenBank/DDBJ whole genome shotgun (WGS) entry which is preliminary data.</text>
</comment>
<keyword evidence="2" id="KW-0547">Nucleotide-binding</keyword>
<dbReference type="Proteomes" id="UP000607311">
    <property type="component" value="Unassembled WGS sequence"/>
</dbReference>
<dbReference type="PROSITE" id="PS51193">
    <property type="entry name" value="HELICASE_ATP_BIND_2"/>
    <property type="match status" value="1"/>
</dbReference>
<dbReference type="InterPro" id="IPR036397">
    <property type="entry name" value="RNaseH_sf"/>
</dbReference>
<proteinExistence type="inferred from homology"/>
<dbReference type="Gene3D" id="3.30.420.10">
    <property type="entry name" value="Ribonuclease H-like superfamily/Ribonuclease H"/>
    <property type="match status" value="1"/>
</dbReference>
<dbReference type="GO" id="GO:0000724">
    <property type="term" value="P:double-strand break repair via homologous recombination"/>
    <property type="evidence" value="ECO:0007669"/>
    <property type="project" value="TreeGrafter"/>
</dbReference>
<feature type="domain" description="Helicase ATP-binding" evidence="11">
    <location>
        <begin position="316"/>
        <end position="623"/>
    </location>
</feature>
<dbReference type="SUPFAM" id="SSF52540">
    <property type="entry name" value="P-loop containing nucleoside triphosphate hydrolases"/>
    <property type="match status" value="3"/>
</dbReference>
<evidence type="ECO:0000313" key="13">
    <source>
        <dbReference type="EMBL" id="GIJ36329.1"/>
    </source>
</evidence>
<dbReference type="PROSITE" id="PS51194">
    <property type="entry name" value="HELICASE_CTER"/>
    <property type="match status" value="1"/>
</dbReference>
<evidence type="ECO:0000256" key="7">
    <source>
        <dbReference type="ARBA" id="ARBA00034617"/>
    </source>
</evidence>
<feature type="domain" description="Helicase C-terminal" evidence="12">
    <location>
        <begin position="1439"/>
        <end position="1603"/>
    </location>
</feature>
<dbReference type="EMBL" id="BOPD01000047">
    <property type="protein sequence ID" value="GIJ36329.1"/>
    <property type="molecule type" value="Genomic_DNA"/>
</dbReference>
<evidence type="ECO:0000256" key="2">
    <source>
        <dbReference type="ARBA" id="ARBA00022741"/>
    </source>
</evidence>
<evidence type="ECO:0000256" key="6">
    <source>
        <dbReference type="ARBA" id="ARBA00023235"/>
    </source>
</evidence>
<dbReference type="PANTHER" id="PTHR13710:SF105">
    <property type="entry name" value="ATP-DEPENDENT DNA HELICASE Q1"/>
    <property type="match status" value="1"/>
</dbReference>
<dbReference type="SMART" id="SM00479">
    <property type="entry name" value="EXOIII"/>
    <property type="match status" value="1"/>
</dbReference>
<evidence type="ECO:0000256" key="5">
    <source>
        <dbReference type="ARBA" id="ARBA00023125"/>
    </source>
</evidence>
<dbReference type="InterPro" id="IPR001650">
    <property type="entry name" value="Helicase_C-like"/>
</dbReference>
<dbReference type="Pfam" id="PF00271">
    <property type="entry name" value="Helicase_C"/>
    <property type="match status" value="1"/>
</dbReference>
<protein>
    <recommendedName>
        <fullName evidence="8">DNA 3'-5' helicase</fullName>
        <ecNumber evidence="8">5.6.2.4</ecNumber>
    </recommendedName>
</protein>
<dbReference type="Pfam" id="PF00270">
    <property type="entry name" value="DEAD"/>
    <property type="match status" value="2"/>
</dbReference>
<feature type="domain" description="Helicase ATP-binding" evidence="10">
    <location>
        <begin position="1220"/>
        <end position="1403"/>
    </location>
</feature>
<feature type="region of interest" description="Disordered" evidence="9">
    <location>
        <begin position="720"/>
        <end position="766"/>
    </location>
</feature>
<keyword evidence="3" id="KW-0378">Hydrolase</keyword>
<evidence type="ECO:0000313" key="14">
    <source>
        <dbReference type="Proteomes" id="UP000607311"/>
    </source>
</evidence>
<dbReference type="InterPro" id="IPR014001">
    <property type="entry name" value="Helicase_ATP-bd"/>
</dbReference>
<evidence type="ECO:0000256" key="8">
    <source>
        <dbReference type="ARBA" id="ARBA00034808"/>
    </source>
</evidence>
<dbReference type="SMART" id="SM00487">
    <property type="entry name" value="DEXDc"/>
    <property type="match status" value="2"/>
</dbReference>
<dbReference type="InterPro" id="IPR014013">
    <property type="entry name" value="Helic_SF1/SF2_ATP-bd_DinG/Rad3"/>
</dbReference>
<sequence>MTQARLQRIAASALSAGLIHDDNGILRAADAPATPHPSGHRSAVTAQVPRAVVVDVEAVVRPTADHPDGDRRIYQIGAVRLSSERRWVEEAPRFTAWVRLPDVDWEEQLRSAAVRAQYAAHAIPVEQALHDLRDYLTDADVLVAYNGTGADFPMLDDAATRAEQPPFGALRRADALYLAHAVWPTARSHRLAELADEVGVGRSGLSWHDAADDADLTARLLRHAADTVSGWDGPLRDLLLAAGAGSPAWDLLASLLSAPSGRPAADDGSVAQVLADVLGSGDLRQPTRRGRAVPENLTVPERLFDRTGHVDPHALALAAAHGSVERRPAQQHMAELLARQVDAGRDALCEAPTGTGKSLAVLATALDWLASNSRRRVVLATFTKQLQTQLAADITRLAMVVPGLDDVADLVKGKRNRLSLRALVAALTDAVAVAAGASRRDRRNRFAAHPGYRELLVYLVQRLATATSAQQAWVARSVDTADIPIFLAEYVSTTAGPVLGLWLGSVSQESDDYGTGSASPLAHMTDTVGEALANNRLVVANHALLLSNPDAFADDTLLVVDESHSLEHAATGAASAEVDYRAVENLVAELRRWFASQRGEPAALGEQIADLEAMLDTEVMPRAAQAVFDAAGGEPGNRAATLASPFGGLGGSASARQLLARVERLAVVAGLVYRQLSGHLGSEQMQAASWWERERATSLASRVCTLAEAADQIVTDAHAILDPPRPDAGNAAGQPGTPADQPAGSGGDDAPGVDDHESGATEAPMDPLEERLGEVGADDAGPDLTPDDSALAPVVSNRVVFATELELEGLSVSARRYAFTVTSAPIELAHDPQWRLARSRFDRIFYVSATLQVSGRWDYIRSRLGLGSDVDAHYLPGPFDLASQARLVCLTDFPSWAEQADGAVRTVAHHLTGYAREVIRPETAGDYGSAATGAFTGGALVLTTSTRAASAISERLLAELPAVAPDVPVAVAPILGNARAARAFTETGGFCVATRGMWQGVDFPAERLSLVWINKLPFAPFADPVVAARRAAVARRAADTGHPDPDRVATESYYLPLAAMDLRQAVGRLIRSAHHRGVVIISDRKLAGQTALRRSYRRVFLESLDPGLLVADPDTGEAAGGNLTTMADGWERIWRFLADCGKITAARADELCTADALAEHTLLPATRKILAARIDDDTETTARAEGKLGDLLVERCSQIAGYLRFSDVPLQLRDQQEQVIRAVADNADVLALLPTGFGKSYTFQLPALALTGVTVVVSPLVALMADQALELNASVGGAVRALVGPMAESNSRRGKTEVAEQLTSVHDHGIKLVYISPERLGNRRFQQLLRTGAANGQLRRVAVDEAHTFVQWGDDFRPSFRRAAGLLTELRDRHGVRVTAVTATANRGVRAGLRSGLFGLPETPSAGERLVTVTADPLRPELAIYRRAFRAAGPNVVAGLAEAVTSACDDHAIFYCLTVREVDTLYAHLREFVGEGETRRVRRFHGRLSEAEKAAVLTEFRDAPKKGEEGYVPLLIVATSAFGLGVNRGDIRCVFVVSPPTDLAGLYQQLGRAGRDQAGCDPAEITAPSYGLALGTGRGFRTVAWMISQGLANPTLQRIGNAVVAAARGSGVLNPDHVADIVIGEEVDAGWMSLDDARKPATMTMYRTTVIRALAALDAAGTVDDGGDFPATVTLTPLDDPIRCDDTLADASAVLQQLAATRPGRHQLTDVHQQLAAAVTGYDGLADDVAGTWALLATLHDLGVVDVSQAGNAQTLVSVRMLDRTGRLPADFATRMNAHRARLNTEVTALRDWYAEQARCANVGFAEYFGQPGRSVPDGTCSTAACRCSTCWSSSADTTPTPALLNALNTPRPRPAADRDGAPYQAAADRYLRALLWDNFHGLTAGMLHRVLRGDEAYRDSRSGRLRPLWPQLLYHRLRGVDPGMKLTHVTDALARLEATGEAVLTDGGRVWRLRRHVDRDNARAAARQAGAAR</sequence>
<accession>A0A9W5UUZ7</accession>
<dbReference type="SMART" id="SM00490">
    <property type="entry name" value="HELICc"/>
    <property type="match status" value="1"/>
</dbReference>
<dbReference type="InterPro" id="IPR006555">
    <property type="entry name" value="ATP-dep_Helicase_C"/>
</dbReference>
<dbReference type="InterPro" id="IPR012337">
    <property type="entry name" value="RNaseH-like_sf"/>
</dbReference>
<dbReference type="SMART" id="SM00491">
    <property type="entry name" value="HELICc2"/>
    <property type="match status" value="1"/>
</dbReference>
<keyword evidence="4" id="KW-0067">ATP-binding</keyword>
<dbReference type="Gene3D" id="3.40.50.300">
    <property type="entry name" value="P-loop containing nucleotide triphosphate hydrolases"/>
    <property type="match status" value="4"/>
</dbReference>
<reference evidence="13" key="1">
    <citation type="submission" date="2021-01" db="EMBL/GenBank/DDBJ databases">
        <title>Whole genome shotgun sequence of Verrucosispora sediminis NBRC 107745.</title>
        <authorList>
            <person name="Komaki H."/>
            <person name="Tamura T."/>
        </authorList>
    </citation>
    <scope>NUCLEOTIDE SEQUENCE</scope>
    <source>
        <strain evidence="13">NBRC 107745</strain>
    </source>
</reference>
<comment type="similarity">
    <text evidence="1">Belongs to the helicase family. RecQ subfamily.</text>
</comment>
<dbReference type="Pfam" id="PF00929">
    <property type="entry name" value="RNase_T"/>
    <property type="match status" value="1"/>
</dbReference>
<dbReference type="GO" id="GO:0043138">
    <property type="term" value="F:3'-5' DNA helicase activity"/>
    <property type="evidence" value="ECO:0007669"/>
    <property type="project" value="UniProtKB-EC"/>
</dbReference>
<evidence type="ECO:0000259" key="10">
    <source>
        <dbReference type="PROSITE" id="PS51192"/>
    </source>
</evidence>
<dbReference type="InterPro" id="IPR027417">
    <property type="entry name" value="P-loop_NTPase"/>
</dbReference>
<comment type="catalytic activity">
    <reaction evidence="7">
        <text>Couples ATP hydrolysis with the unwinding of duplex DNA by translocating in the 3'-5' direction.</text>
        <dbReference type="EC" id="5.6.2.4"/>
    </reaction>
</comment>
<evidence type="ECO:0000259" key="12">
    <source>
        <dbReference type="PROSITE" id="PS51194"/>
    </source>
</evidence>
<dbReference type="GO" id="GO:0009378">
    <property type="term" value="F:four-way junction helicase activity"/>
    <property type="evidence" value="ECO:0007669"/>
    <property type="project" value="TreeGrafter"/>
</dbReference>
<gene>
    <name evidence="13" type="ORF">Vse01_54770</name>
</gene>
<dbReference type="InterPro" id="IPR013520">
    <property type="entry name" value="Ribonucl_H"/>
</dbReference>
<keyword evidence="5" id="KW-0238">DNA-binding</keyword>
<dbReference type="GO" id="GO:0003677">
    <property type="term" value="F:DNA binding"/>
    <property type="evidence" value="ECO:0007669"/>
    <property type="project" value="UniProtKB-KW"/>
</dbReference>
<dbReference type="RefSeq" id="WP_275415546.1">
    <property type="nucleotide sequence ID" value="NZ_BOPD01000047.1"/>
</dbReference>
<evidence type="ECO:0000256" key="4">
    <source>
        <dbReference type="ARBA" id="ARBA00022840"/>
    </source>
</evidence>
<dbReference type="EC" id="5.6.2.4" evidence="8"/>
<dbReference type="PANTHER" id="PTHR13710">
    <property type="entry name" value="DNA HELICASE RECQ FAMILY MEMBER"/>
    <property type="match status" value="1"/>
</dbReference>
<dbReference type="GO" id="GO:0005694">
    <property type="term" value="C:chromosome"/>
    <property type="evidence" value="ECO:0007669"/>
    <property type="project" value="TreeGrafter"/>
</dbReference>
<dbReference type="InterPro" id="IPR011545">
    <property type="entry name" value="DEAD/DEAH_box_helicase_dom"/>
</dbReference>
<evidence type="ECO:0000256" key="1">
    <source>
        <dbReference type="ARBA" id="ARBA00005446"/>
    </source>
</evidence>
<dbReference type="GO" id="GO:0005524">
    <property type="term" value="F:ATP binding"/>
    <property type="evidence" value="ECO:0007669"/>
    <property type="project" value="UniProtKB-KW"/>
</dbReference>
<name>A0A9W5UUZ7_9ACTN</name>